<comment type="catalytic activity">
    <reaction evidence="7">
        <text>L-threonyl-[protein] + ATP = O-phospho-L-threonyl-[protein] + ADP + H(+)</text>
        <dbReference type="Rhea" id="RHEA:46608"/>
        <dbReference type="Rhea" id="RHEA-COMP:11060"/>
        <dbReference type="Rhea" id="RHEA-COMP:11605"/>
        <dbReference type="ChEBI" id="CHEBI:15378"/>
        <dbReference type="ChEBI" id="CHEBI:30013"/>
        <dbReference type="ChEBI" id="CHEBI:30616"/>
        <dbReference type="ChEBI" id="CHEBI:61977"/>
        <dbReference type="ChEBI" id="CHEBI:456216"/>
        <dbReference type="EC" id="2.7.11.1"/>
    </reaction>
</comment>
<proteinExistence type="predicted"/>
<feature type="compositionally biased region" description="Pro residues" evidence="10">
    <location>
        <begin position="736"/>
        <end position="745"/>
    </location>
</feature>
<feature type="compositionally biased region" description="Polar residues" evidence="10">
    <location>
        <begin position="853"/>
        <end position="868"/>
    </location>
</feature>
<keyword evidence="6 9" id="KW-0067">ATP-binding</keyword>
<dbReference type="InterPro" id="IPR011009">
    <property type="entry name" value="Kinase-like_dom_sf"/>
</dbReference>
<dbReference type="PROSITE" id="PS50011">
    <property type="entry name" value="PROTEIN_KINASE_DOM"/>
    <property type="match status" value="1"/>
</dbReference>
<feature type="domain" description="Protein kinase" evidence="11">
    <location>
        <begin position="4"/>
        <end position="271"/>
    </location>
</feature>
<gene>
    <name evidence="12" type="ORF">AMON00008_LOCUS22204</name>
</gene>
<evidence type="ECO:0000313" key="12">
    <source>
        <dbReference type="EMBL" id="CAE4586994.1"/>
    </source>
</evidence>
<feature type="compositionally biased region" description="Polar residues" evidence="10">
    <location>
        <begin position="771"/>
        <end position="780"/>
    </location>
</feature>
<dbReference type="InterPro" id="IPR017441">
    <property type="entry name" value="Protein_kinase_ATP_BS"/>
</dbReference>
<evidence type="ECO:0000256" key="10">
    <source>
        <dbReference type="SAM" id="MobiDB-lite"/>
    </source>
</evidence>
<dbReference type="EMBL" id="HBNR01032388">
    <property type="protein sequence ID" value="CAE4586994.1"/>
    <property type="molecule type" value="Transcribed_RNA"/>
</dbReference>
<reference evidence="12" key="1">
    <citation type="submission" date="2021-01" db="EMBL/GenBank/DDBJ databases">
        <authorList>
            <person name="Corre E."/>
            <person name="Pelletier E."/>
            <person name="Niang G."/>
            <person name="Scheremetjew M."/>
            <person name="Finn R."/>
            <person name="Kale V."/>
            <person name="Holt S."/>
            <person name="Cochrane G."/>
            <person name="Meng A."/>
            <person name="Brown T."/>
            <person name="Cohen L."/>
        </authorList>
    </citation>
    <scope>NUCLEOTIDE SEQUENCE</scope>
    <source>
        <strain evidence="12">CCMP3105</strain>
    </source>
</reference>
<feature type="compositionally biased region" description="Polar residues" evidence="10">
    <location>
        <begin position="909"/>
        <end position="919"/>
    </location>
</feature>
<keyword evidence="4 9" id="KW-0547">Nucleotide-binding</keyword>
<feature type="compositionally biased region" description="Low complexity" evidence="10">
    <location>
        <begin position="340"/>
        <end position="354"/>
    </location>
</feature>
<feature type="region of interest" description="Disordered" evidence="10">
    <location>
        <begin position="851"/>
        <end position="933"/>
    </location>
</feature>
<name>A0A7S4QL65_9DINO</name>
<dbReference type="InterPro" id="IPR051131">
    <property type="entry name" value="NEK_Ser/Thr_kinase_NIMA"/>
</dbReference>
<comment type="catalytic activity">
    <reaction evidence="8">
        <text>L-seryl-[protein] + ATP = O-phospho-L-seryl-[protein] + ADP + H(+)</text>
        <dbReference type="Rhea" id="RHEA:17989"/>
        <dbReference type="Rhea" id="RHEA-COMP:9863"/>
        <dbReference type="Rhea" id="RHEA-COMP:11604"/>
        <dbReference type="ChEBI" id="CHEBI:15378"/>
        <dbReference type="ChEBI" id="CHEBI:29999"/>
        <dbReference type="ChEBI" id="CHEBI:30616"/>
        <dbReference type="ChEBI" id="CHEBI:83421"/>
        <dbReference type="ChEBI" id="CHEBI:456216"/>
        <dbReference type="EC" id="2.7.11.1"/>
    </reaction>
</comment>
<dbReference type="Pfam" id="PF00069">
    <property type="entry name" value="Pkinase"/>
    <property type="match status" value="1"/>
</dbReference>
<dbReference type="InterPro" id="IPR008271">
    <property type="entry name" value="Ser/Thr_kinase_AS"/>
</dbReference>
<evidence type="ECO:0000256" key="8">
    <source>
        <dbReference type="ARBA" id="ARBA00048679"/>
    </source>
</evidence>
<feature type="region of interest" description="Disordered" evidence="10">
    <location>
        <begin position="765"/>
        <end position="787"/>
    </location>
</feature>
<evidence type="ECO:0000256" key="3">
    <source>
        <dbReference type="ARBA" id="ARBA00022679"/>
    </source>
</evidence>
<keyword evidence="2" id="KW-0723">Serine/threonine-protein kinase</keyword>
<feature type="region of interest" description="Disordered" evidence="10">
    <location>
        <begin position="294"/>
        <end position="365"/>
    </location>
</feature>
<dbReference type="PANTHER" id="PTHR44899:SF3">
    <property type="entry name" value="SERINE_THREONINE-PROTEIN KINASE NEK1"/>
    <property type="match status" value="1"/>
</dbReference>
<protein>
    <recommendedName>
        <fullName evidence="1">non-specific serine/threonine protein kinase</fullName>
        <ecNumber evidence="1">2.7.11.1</ecNumber>
    </recommendedName>
</protein>
<keyword evidence="3" id="KW-0808">Transferase</keyword>
<dbReference type="GO" id="GO:0004674">
    <property type="term" value="F:protein serine/threonine kinase activity"/>
    <property type="evidence" value="ECO:0007669"/>
    <property type="project" value="UniProtKB-KW"/>
</dbReference>
<organism evidence="12">
    <name type="scientific">Alexandrium monilatum</name>
    <dbReference type="NCBI Taxonomy" id="311494"/>
    <lineage>
        <taxon>Eukaryota</taxon>
        <taxon>Sar</taxon>
        <taxon>Alveolata</taxon>
        <taxon>Dinophyceae</taxon>
        <taxon>Gonyaulacales</taxon>
        <taxon>Pyrocystaceae</taxon>
        <taxon>Alexandrium</taxon>
    </lineage>
</organism>
<sequence>MQAYEELRHLGRGAFGEVVLVRRCLDGRLCALKWLSVSSEAGLPGDHAREVDALKKLHHPGVLRYFGSITSEEDGGRLGILTEYADAGDLQMVLRRRTDAGRPLETLATLAIFTQLASAVQHLHNHNVMHRDLKPSNVLLTSRGQLKVGDFGVAKVMAGTTGLHNITCVGSPAYMAPEVVNGERYGRPCDVWSLGVVLYELCSLRKPFNGRSLGEMALRILSGQYSPLTAEQKPPICPALVGLAQPIMDRMLQMDTDDRADMAEVMRSPAVAAHANSRRCCRACLAALLREEKGDCSEESDNQDEVPAPAMPAREPPPSRKSFTPSTKSSGRFSAGLGGSTSLSSRSSGIAASLPKTPSRTEDLTKLPVRELKRRLQALGVQVPPGISEKPELVYALREAMAAASKEEIPDMPPAPPKLRAHQLGDTERALGLPPSHRLLELPVSELKWHLRMAGVDLSPAVKEKTELVEAVRSAFRYNQHKPSRGPSLEEVEELPEAAHSAFRCSQQESGRRPSLEEVEEPPEDAPPPPPGDPGSPEAPPEDAASPTGQQQPSSALRDVLASALEDASPPSGRRQPSRPRPAPPGMARNSRTGNLEEAAAEEDARPELGLQQQRAAGREPAGMMRGALSGALEDALHASSRRRCLSGGWNSAPLWGALAGGSEQEGGSSGSSSWPRWGPHGLLPAEPVLGPDALELLRDSPHPSAGRPRPPPLGVFEIPLERAPGPPCSQGDISPRPPPLPPAGLNPSLEVPLMFGEQVALPSASCPGDSLTTASTAPSSDPGPAAAEVGLAAEHAVWSQPWKEDHNAARCAAIEGPDGQGPQQRMTPHSHSMLEPLDLQLAAELAVRAESAGSSTANSTGRSSGCLSRSHWANGGTPPQQQQQQQRPTSKSGSILAAVGGRMLPSGHSRSSPTLGRQTTPGSGTSSCGLGTGSPAIATNAWHTAGAPTVPAGGGAQGLSWLAGWRSRSPLMAVNGVRELFKEVARPADAAARAPVLAGTCSR</sequence>
<dbReference type="AlphaFoldDB" id="A0A7S4QL65"/>
<dbReference type="PANTHER" id="PTHR44899">
    <property type="entry name" value="CAMK FAMILY PROTEIN KINASE"/>
    <property type="match status" value="1"/>
</dbReference>
<feature type="compositionally biased region" description="Polar residues" evidence="10">
    <location>
        <begin position="321"/>
        <end position="332"/>
    </location>
</feature>
<evidence type="ECO:0000256" key="5">
    <source>
        <dbReference type="ARBA" id="ARBA00022777"/>
    </source>
</evidence>
<dbReference type="PROSITE" id="PS00107">
    <property type="entry name" value="PROTEIN_KINASE_ATP"/>
    <property type="match status" value="1"/>
</dbReference>
<evidence type="ECO:0000259" key="11">
    <source>
        <dbReference type="PROSITE" id="PS50011"/>
    </source>
</evidence>
<evidence type="ECO:0000256" key="6">
    <source>
        <dbReference type="ARBA" id="ARBA00022840"/>
    </source>
</evidence>
<dbReference type="SMART" id="SM00220">
    <property type="entry name" value="S_TKc"/>
    <property type="match status" value="1"/>
</dbReference>
<evidence type="ECO:0000256" key="9">
    <source>
        <dbReference type="PROSITE-ProRule" id="PRU10141"/>
    </source>
</evidence>
<evidence type="ECO:0000256" key="2">
    <source>
        <dbReference type="ARBA" id="ARBA00022527"/>
    </source>
</evidence>
<feature type="region of interest" description="Disordered" evidence="10">
    <location>
        <begin position="661"/>
        <end position="750"/>
    </location>
</feature>
<dbReference type="EC" id="2.7.11.1" evidence="1"/>
<dbReference type="SUPFAM" id="SSF56112">
    <property type="entry name" value="Protein kinase-like (PK-like)"/>
    <property type="match status" value="1"/>
</dbReference>
<feature type="region of interest" description="Disordered" evidence="10">
    <location>
        <begin position="480"/>
        <end position="627"/>
    </location>
</feature>
<evidence type="ECO:0000256" key="1">
    <source>
        <dbReference type="ARBA" id="ARBA00012513"/>
    </source>
</evidence>
<evidence type="ECO:0000256" key="4">
    <source>
        <dbReference type="ARBA" id="ARBA00022741"/>
    </source>
</evidence>
<keyword evidence="5" id="KW-0418">Kinase</keyword>
<feature type="binding site" evidence="9">
    <location>
        <position position="33"/>
    </location>
    <ligand>
        <name>ATP</name>
        <dbReference type="ChEBI" id="CHEBI:30616"/>
    </ligand>
</feature>
<accession>A0A7S4QL65</accession>
<dbReference type="InterPro" id="IPR000719">
    <property type="entry name" value="Prot_kinase_dom"/>
</dbReference>
<dbReference type="Gene3D" id="1.10.510.10">
    <property type="entry name" value="Transferase(Phosphotransferase) domain 1"/>
    <property type="match status" value="1"/>
</dbReference>
<dbReference type="GO" id="GO:0005524">
    <property type="term" value="F:ATP binding"/>
    <property type="evidence" value="ECO:0007669"/>
    <property type="project" value="UniProtKB-UniRule"/>
</dbReference>
<evidence type="ECO:0000256" key="7">
    <source>
        <dbReference type="ARBA" id="ARBA00047899"/>
    </source>
</evidence>
<dbReference type="PROSITE" id="PS00108">
    <property type="entry name" value="PROTEIN_KINASE_ST"/>
    <property type="match status" value="1"/>
</dbReference>
<feature type="compositionally biased region" description="Low complexity" evidence="10">
    <location>
        <begin position="920"/>
        <end position="930"/>
    </location>
</feature>
<feature type="compositionally biased region" description="Pro residues" evidence="10">
    <location>
        <begin position="525"/>
        <end position="539"/>
    </location>
</feature>